<accession>A0ABX4DIZ1</accession>
<proteinExistence type="predicted"/>
<keyword evidence="1" id="KW-1133">Transmembrane helix</keyword>
<organism evidence="3 4">
    <name type="scientific">Geobacillus uzenensis</name>
    <dbReference type="NCBI Taxonomy" id="129339"/>
    <lineage>
        <taxon>Bacteria</taxon>
        <taxon>Bacillati</taxon>
        <taxon>Bacillota</taxon>
        <taxon>Bacilli</taxon>
        <taxon>Bacillales</taxon>
        <taxon>Anoxybacillaceae</taxon>
        <taxon>Geobacillus</taxon>
    </lineage>
</organism>
<dbReference type="Pfam" id="PF13231">
    <property type="entry name" value="PMT_2"/>
    <property type="match status" value="1"/>
</dbReference>
<reference evidence="3 4" key="1">
    <citation type="submission" date="2017-05" db="EMBL/GenBank/DDBJ databases">
        <title>The genome sequence of Geobacillus uzenensis BGSC 92A1.</title>
        <authorList>
            <person name="Ramaloko W.T."/>
            <person name="Koen N."/>
            <person name="Polliack S."/>
            <person name="Aliyu H."/>
            <person name="Lebre P."/>
            <person name="Mohr T."/>
            <person name="Oswald F."/>
            <person name="Zwick M."/>
            <person name="Neumann A."/>
            <person name="Syldatk C."/>
            <person name="Cowan D."/>
            <person name="De Maayer P."/>
        </authorList>
    </citation>
    <scope>NUCLEOTIDE SEQUENCE [LARGE SCALE GENOMIC DNA]</scope>
    <source>
        <strain evidence="3 4">BGSC 92A1</strain>
    </source>
</reference>
<keyword evidence="1" id="KW-0472">Membrane</keyword>
<keyword evidence="4" id="KW-1185">Reference proteome</keyword>
<keyword evidence="1" id="KW-0812">Transmembrane</keyword>
<gene>
    <name evidence="3" type="ORF">B9L21_06440</name>
</gene>
<evidence type="ECO:0000256" key="1">
    <source>
        <dbReference type="SAM" id="Phobius"/>
    </source>
</evidence>
<name>A0ABX4DIZ1_9BACL</name>
<protein>
    <recommendedName>
        <fullName evidence="2">Glycosyltransferase RgtA/B/C/D-like domain-containing protein</fullName>
    </recommendedName>
</protein>
<feature type="transmembrane region" description="Helical" evidence="1">
    <location>
        <begin position="12"/>
        <end position="40"/>
    </location>
</feature>
<dbReference type="InterPro" id="IPR038731">
    <property type="entry name" value="RgtA/B/C-like"/>
</dbReference>
<evidence type="ECO:0000259" key="2">
    <source>
        <dbReference type="Pfam" id="PF13231"/>
    </source>
</evidence>
<sequence>MGRTDSGAVGKFHLFLLPVFVAVARTNNIDAVLVFTLLLATWMLMKAVMTQRWTWLVGSFAVVGIGFNMRKMRR</sequence>
<comment type="caution">
    <text evidence="3">The sequence shown here is derived from an EMBL/GenBank/DDBJ whole genome shotgun (WGS) entry which is preliminary data.</text>
</comment>
<feature type="domain" description="Glycosyltransferase RgtA/B/C/D-like" evidence="2">
    <location>
        <begin position="8"/>
        <end position="71"/>
    </location>
</feature>
<evidence type="ECO:0000313" key="3">
    <source>
        <dbReference type="EMBL" id="OXB90381.1"/>
    </source>
</evidence>
<dbReference type="Proteomes" id="UP000198364">
    <property type="component" value="Unassembled WGS sequence"/>
</dbReference>
<feature type="transmembrane region" description="Helical" evidence="1">
    <location>
        <begin position="52"/>
        <end position="69"/>
    </location>
</feature>
<evidence type="ECO:0000313" key="4">
    <source>
        <dbReference type="Proteomes" id="UP000198364"/>
    </source>
</evidence>
<dbReference type="EMBL" id="NEWL01000005">
    <property type="protein sequence ID" value="OXB90381.1"/>
    <property type="molecule type" value="Genomic_DNA"/>
</dbReference>